<feature type="domain" description="Ubiquitin 3 binding protein But2 C-terminal" evidence="2">
    <location>
        <begin position="259"/>
        <end position="405"/>
    </location>
</feature>
<feature type="chain" id="PRO_5019104804" description="Ubiquitin 3 binding protein But2 C-terminal domain-containing protein" evidence="1">
    <location>
        <begin position="20"/>
        <end position="427"/>
    </location>
</feature>
<keyword evidence="1" id="KW-0732">Signal</keyword>
<dbReference type="PANTHER" id="PTHR39613">
    <property type="entry name" value="ANCHORED CELL WALL PROTEIN, PUTATIVE (AFU_ORTHOLOGUE AFUA_4G08960)-RELATED"/>
    <property type="match status" value="1"/>
</dbReference>
<evidence type="ECO:0000313" key="3">
    <source>
        <dbReference type="EMBL" id="RWA11077.1"/>
    </source>
</evidence>
<accession>A0A439D9I8</accession>
<dbReference type="InterPro" id="IPR018620">
    <property type="entry name" value="Ubiquitin3-bd_protein_But2_C"/>
</dbReference>
<dbReference type="Proteomes" id="UP000286045">
    <property type="component" value="Unassembled WGS sequence"/>
</dbReference>
<dbReference type="Pfam" id="PF09792">
    <property type="entry name" value="But2"/>
    <property type="match status" value="1"/>
</dbReference>
<evidence type="ECO:0000313" key="4">
    <source>
        <dbReference type="Proteomes" id="UP000286045"/>
    </source>
</evidence>
<dbReference type="AlphaFoldDB" id="A0A439D9I8"/>
<reference evidence="3 4" key="1">
    <citation type="submission" date="2018-12" db="EMBL/GenBank/DDBJ databases">
        <title>Draft genome sequence of Xylaria grammica IHI A82.</title>
        <authorList>
            <person name="Buettner E."/>
            <person name="Kellner H."/>
        </authorList>
    </citation>
    <scope>NUCLEOTIDE SEQUENCE [LARGE SCALE GENOMIC DNA]</scope>
    <source>
        <strain evidence="3 4">IHI A82</strain>
    </source>
</reference>
<dbReference type="STRING" id="363999.A0A439D9I8"/>
<keyword evidence="4" id="KW-1185">Reference proteome</keyword>
<evidence type="ECO:0000259" key="2">
    <source>
        <dbReference type="Pfam" id="PF09792"/>
    </source>
</evidence>
<proteinExistence type="predicted"/>
<organism evidence="3 4">
    <name type="scientific">Xylaria grammica</name>
    <dbReference type="NCBI Taxonomy" id="363999"/>
    <lineage>
        <taxon>Eukaryota</taxon>
        <taxon>Fungi</taxon>
        <taxon>Dikarya</taxon>
        <taxon>Ascomycota</taxon>
        <taxon>Pezizomycotina</taxon>
        <taxon>Sordariomycetes</taxon>
        <taxon>Xylariomycetidae</taxon>
        <taxon>Xylariales</taxon>
        <taxon>Xylariaceae</taxon>
        <taxon>Xylaria</taxon>
    </lineage>
</organism>
<sequence>MKPYILSLFAAALASASTAIHPRQGDSSCCFGLSADGAIQGEIKEDHIGELSLGGPFQQGGFCYDGSAKTIKDGLTHGCFMRGPTEQFQCYAGLVGATAFDFTSPGKNGKSYLTYDGSQTTFWACPVGSGNDKYYYLYSSKKPDTKGCVSISLVLHNPSAGCASVHNATVVTPTPIVRRGVASHRSTKVRKRQSPVNTATTSIMSGYSRVPDAGLWSSVSPRVSASTGAVLKAGSATVSPTAESSQICSVSPSAPSLAPVKLGSLDNSAPDGIKDSSGEASITSQNSTVFLYNISSSFLSLVSDEKTPLCALQFRMPVCTELPKDYPCYSFSGLEQEFLANSGMNFDLILDDDQAPWNGTMLHQVVPGKNTILGTFECGTPKGSDSTRKMSWHISSVRNFSLEFLHAGVGNDAKFQDGIGAWIVPCQ</sequence>
<dbReference type="EMBL" id="RYZI01000091">
    <property type="protein sequence ID" value="RWA11077.1"/>
    <property type="molecule type" value="Genomic_DNA"/>
</dbReference>
<comment type="caution">
    <text evidence="3">The sequence shown here is derived from an EMBL/GenBank/DDBJ whole genome shotgun (WGS) entry which is preliminary data.</text>
</comment>
<evidence type="ECO:0000256" key="1">
    <source>
        <dbReference type="SAM" id="SignalP"/>
    </source>
</evidence>
<dbReference type="PANTHER" id="PTHR39613:SF1">
    <property type="entry name" value="ANCHORED CELL WALL PROTEIN, PUTATIVE (AFU_ORTHOLOGUE AFUA_4G08960)-RELATED"/>
    <property type="match status" value="1"/>
</dbReference>
<gene>
    <name evidence="3" type="ORF">EKO27_g4018</name>
</gene>
<name>A0A439D9I8_9PEZI</name>
<protein>
    <recommendedName>
        <fullName evidence="2">Ubiquitin 3 binding protein But2 C-terminal domain-containing protein</fullName>
    </recommendedName>
</protein>
<feature type="signal peptide" evidence="1">
    <location>
        <begin position="1"/>
        <end position="19"/>
    </location>
</feature>